<dbReference type="AlphaFoldDB" id="A0A6G1ITA8"/>
<accession>A0A6G1ITA8</accession>
<dbReference type="OrthoDB" id="4526074at2759"/>
<keyword evidence="3" id="KW-1185">Reference proteome</keyword>
<gene>
    <name evidence="2" type="ORF">K458DRAFT_433966</name>
</gene>
<feature type="compositionally biased region" description="Basic and acidic residues" evidence="1">
    <location>
        <begin position="187"/>
        <end position="198"/>
    </location>
</feature>
<evidence type="ECO:0000313" key="2">
    <source>
        <dbReference type="EMBL" id="KAF2681109.1"/>
    </source>
</evidence>
<evidence type="ECO:0000256" key="1">
    <source>
        <dbReference type="SAM" id="MobiDB-lite"/>
    </source>
</evidence>
<reference evidence="2" key="1">
    <citation type="journal article" date="2020" name="Stud. Mycol.">
        <title>101 Dothideomycetes genomes: a test case for predicting lifestyles and emergence of pathogens.</title>
        <authorList>
            <person name="Haridas S."/>
            <person name="Albert R."/>
            <person name="Binder M."/>
            <person name="Bloem J."/>
            <person name="Labutti K."/>
            <person name="Salamov A."/>
            <person name="Andreopoulos B."/>
            <person name="Baker S."/>
            <person name="Barry K."/>
            <person name="Bills G."/>
            <person name="Bluhm B."/>
            <person name="Cannon C."/>
            <person name="Castanera R."/>
            <person name="Culley D."/>
            <person name="Daum C."/>
            <person name="Ezra D."/>
            <person name="Gonzalez J."/>
            <person name="Henrissat B."/>
            <person name="Kuo A."/>
            <person name="Liang C."/>
            <person name="Lipzen A."/>
            <person name="Lutzoni F."/>
            <person name="Magnuson J."/>
            <person name="Mondo S."/>
            <person name="Nolan M."/>
            <person name="Ohm R."/>
            <person name="Pangilinan J."/>
            <person name="Park H.-J."/>
            <person name="Ramirez L."/>
            <person name="Alfaro M."/>
            <person name="Sun H."/>
            <person name="Tritt A."/>
            <person name="Yoshinaga Y."/>
            <person name="Zwiers L.-H."/>
            <person name="Turgeon B."/>
            <person name="Goodwin S."/>
            <person name="Spatafora J."/>
            <person name="Crous P."/>
            <person name="Grigoriev I."/>
        </authorList>
    </citation>
    <scope>NUCLEOTIDE SEQUENCE</scope>
    <source>
        <strain evidence="2">CBS 122367</strain>
    </source>
</reference>
<dbReference type="EMBL" id="MU005593">
    <property type="protein sequence ID" value="KAF2681109.1"/>
    <property type="molecule type" value="Genomic_DNA"/>
</dbReference>
<evidence type="ECO:0000313" key="3">
    <source>
        <dbReference type="Proteomes" id="UP000799291"/>
    </source>
</evidence>
<proteinExistence type="predicted"/>
<name>A0A6G1ITA8_9PLEO</name>
<sequence>MAQRICDKLSEIKNDLFSFREIDSLGELCDTVSDILIQINMQKSLNQTVQSLREGRSPPVRRITFNIKGLCDGKDESNSRWQKLQALSFEALILCTVSFPGLVSLATEQFTWLVNNADLYLEAQELSPSWIESDPVRSVIAKTPKRENTMKFLENYHKFEIRQCNNGRSPIGQSRKRSRTGSTPEASPEKRSHVRDEQTPTVPLLTMPFKVEAAEVILSYLREGWDDELNITFPQPQVHLPFLVIPYHLCSRIMETYGAYRIRPL</sequence>
<feature type="region of interest" description="Disordered" evidence="1">
    <location>
        <begin position="166"/>
        <end position="199"/>
    </location>
</feature>
<dbReference type="Proteomes" id="UP000799291">
    <property type="component" value="Unassembled WGS sequence"/>
</dbReference>
<protein>
    <submittedName>
        <fullName evidence="2">Uncharacterized protein</fullName>
    </submittedName>
</protein>
<organism evidence="2 3">
    <name type="scientific">Lentithecium fluviatile CBS 122367</name>
    <dbReference type="NCBI Taxonomy" id="1168545"/>
    <lineage>
        <taxon>Eukaryota</taxon>
        <taxon>Fungi</taxon>
        <taxon>Dikarya</taxon>
        <taxon>Ascomycota</taxon>
        <taxon>Pezizomycotina</taxon>
        <taxon>Dothideomycetes</taxon>
        <taxon>Pleosporomycetidae</taxon>
        <taxon>Pleosporales</taxon>
        <taxon>Massarineae</taxon>
        <taxon>Lentitheciaceae</taxon>
        <taxon>Lentithecium</taxon>
    </lineage>
</organism>